<evidence type="ECO:0000313" key="1">
    <source>
        <dbReference type="EMBL" id="RUO72719.1"/>
    </source>
</evidence>
<accession>A0A432Z4H9</accession>
<keyword evidence="2" id="KW-1185">Reference proteome</keyword>
<proteinExistence type="predicted"/>
<dbReference type="STRING" id="1122124.GCA_000423165_02313"/>
<sequence length="286" mass="33053">MKLTEELLDKINKKLSSQSVEHRTRPWEAIRLLSIDEKISVSIPSPEADFIFSWFEKNGKPDSQLQGHYHQGVYLFDSEFWSVSIPLIYGSVSVNAIDALHEMPENIKESLLEDKKKLWDYVIFWADCIDLGMGYGDLRDDKKLDQFGIQLLNAGYEELSSATSLLLEHRPNMRAIMNCRMATEMFLKSFIGLKRGLLDKEAKKLGHNLTKLMDAFIECSGYKHWEKTKPSLAVFPDIHERYEQQSIERQRLAEAYCFAQSIGVLIVREFTDRNTLKQVIPSNKVN</sequence>
<reference evidence="2" key="1">
    <citation type="journal article" date="2018" name="Front. Microbiol.">
        <title>Genome-Based Analysis Reveals the Taxonomy and Diversity of the Family Idiomarinaceae.</title>
        <authorList>
            <person name="Liu Y."/>
            <person name="Lai Q."/>
            <person name="Shao Z."/>
        </authorList>
    </citation>
    <scope>NUCLEOTIDE SEQUENCE [LARGE SCALE GENOMIC DNA]</scope>
    <source>
        <strain evidence="2">c121</strain>
    </source>
</reference>
<dbReference type="Proteomes" id="UP000287022">
    <property type="component" value="Unassembled WGS sequence"/>
</dbReference>
<evidence type="ECO:0008006" key="3">
    <source>
        <dbReference type="Google" id="ProtNLM"/>
    </source>
</evidence>
<protein>
    <recommendedName>
        <fullName evidence="3">HEPN domain-containing protein</fullName>
    </recommendedName>
</protein>
<comment type="caution">
    <text evidence="1">The sequence shown here is derived from an EMBL/GenBank/DDBJ whole genome shotgun (WGS) entry which is preliminary data.</text>
</comment>
<dbReference type="EMBL" id="PIQE01000002">
    <property type="protein sequence ID" value="RUO72719.1"/>
    <property type="molecule type" value="Genomic_DNA"/>
</dbReference>
<evidence type="ECO:0000313" key="2">
    <source>
        <dbReference type="Proteomes" id="UP000287022"/>
    </source>
</evidence>
<dbReference type="AlphaFoldDB" id="A0A432Z4H9"/>
<gene>
    <name evidence="1" type="ORF">CWI80_09265</name>
</gene>
<name>A0A432Z4H9_9GAMM</name>
<dbReference type="RefSeq" id="WP_026860999.1">
    <property type="nucleotide sequence ID" value="NZ_PIQE01000002.1"/>
</dbReference>
<organism evidence="1 2">
    <name type="scientific">Pseudidiomarina sediminum</name>
    <dbReference type="NCBI Taxonomy" id="431675"/>
    <lineage>
        <taxon>Bacteria</taxon>
        <taxon>Pseudomonadati</taxon>
        <taxon>Pseudomonadota</taxon>
        <taxon>Gammaproteobacteria</taxon>
        <taxon>Alteromonadales</taxon>
        <taxon>Idiomarinaceae</taxon>
        <taxon>Pseudidiomarina</taxon>
    </lineage>
</organism>